<sequence>MVTPYSLMSAAQKKAYAFSDVSSKYNVYEKIISVEQLKLLPHDIRLRCWSAWQNRFVIEEILNAWCIDSIDELNSYLNEMNIPLLDIMETEINEDSRMRTELRNAIESVTETHNNKDENICLSLSDLVADDAEFFEFKLNGEMDTAAIVSELNQATQGIIGTQRKYLVNISVIEII</sequence>
<proteinExistence type="predicted"/>
<evidence type="ECO:0000313" key="2">
    <source>
        <dbReference type="Proteomes" id="UP000516384"/>
    </source>
</evidence>
<dbReference type="EMBL" id="CP061172">
    <property type="protein sequence ID" value="QNR70162.1"/>
    <property type="molecule type" value="Genomic_DNA"/>
</dbReference>
<organism evidence="1 2">
    <name type="scientific">Paenibacillus peoriae</name>
    <dbReference type="NCBI Taxonomy" id="59893"/>
    <lineage>
        <taxon>Bacteria</taxon>
        <taxon>Bacillati</taxon>
        <taxon>Bacillota</taxon>
        <taxon>Bacilli</taxon>
        <taxon>Bacillales</taxon>
        <taxon>Paenibacillaceae</taxon>
        <taxon>Paenibacillus</taxon>
    </lineage>
</organism>
<dbReference type="Proteomes" id="UP000516384">
    <property type="component" value="Chromosome"/>
</dbReference>
<name>A0A7H0YGF4_9BACL</name>
<protein>
    <submittedName>
        <fullName evidence="1">Uncharacterized protein</fullName>
    </submittedName>
</protein>
<dbReference type="AlphaFoldDB" id="A0A7H0YGF4"/>
<gene>
    <name evidence="1" type="ORF">IAQ67_14305</name>
</gene>
<evidence type="ECO:0000313" key="1">
    <source>
        <dbReference type="EMBL" id="QNR70162.1"/>
    </source>
</evidence>
<reference evidence="1 2" key="1">
    <citation type="submission" date="2020-09" db="EMBL/GenBank/DDBJ databases">
        <title>Characterization of Paenibacillus peoriae strain ZF390 with broad-spectrum antimicrobial activity as a potential biocontrol agent.</title>
        <authorList>
            <person name="Li L."/>
            <person name="Zhao Y."/>
            <person name="Li B."/>
            <person name="Xie X."/>
        </authorList>
    </citation>
    <scope>NUCLEOTIDE SEQUENCE [LARGE SCALE GENOMIC DNA]</scope>
    <source>
        <strain evidence="1 2">ZF390</strain>
    </source>
</reference>
<accession>A0A7H0YGF4</accession>